<comment type="caution">
    <text evidence="1">The sequence shown here is derived from an EMBL/GenBank/DDBJ whole genome shotgun (WGS) entry which is preliminary data.</text>
</comment>
<dbReference type="Proteomes" id="UP000291286">
    <property type="component" value="Unassembled WGS sequence"/>
</dbReference>
<dbReference type="PANTHER" id="PTHR37941:SF1">
    <property type="entry name" value="FUMARASE E-RELATED"/>
    <property type="match status" value="1"/>
</dbReference>
<dbReference type="EMBL" id="SHMB01000001">
    <property type="protein sequence ID" value="TAA32861.1"/>
    <property type="molecule type" value="Genomic_DNA"/>
</dbReference>
<dbReference type="InterPro" id="IPR007761">
    <property type="entry name" value="MtlR-like"/>
</dbReference>
<proteinExistence type="predicted"/>
<accession>A0A4Q8LPU0</accession>
<reference evidence="1 2" key="1">
    <citation type="submission" date="2019-02" db="EMBL/GenBank/DDBJ databases">
        <title>WGS of Pseudoxanthomonas species novum from clinical isolates.</title>
        <authorList>
            <person name="Bernier A.-M."/>
            <person name="Bernard K."/>
            <person name="Vachon A."/>
        </authorList>
    </citation>
    <scope>NUCLEOTIDE SEQUENCE [LARGE SCALE GENOMIC DNA]</scope>
    <source>
        <strain evidence="1 2">NML171202</strain>
    </source>
</reference>
<dbReference type="PANTHER" id="PTHR37941">
    <property type="entry name" value="FUMARASE E-RELATED"/>
    <property type="match status" value="1"/>
</dbReference>
<dbReference type="RefSeq" id="WP_130514798.1">
    <property type="nucleotide sequence ID" value="NZ_SHMA01000001.1"/>
</dbReference>
<evidence type="ECO:0000313" key="1">
    <source>
        <dbReference type="EMBL" id="TAA32861.1"/>
    </source>
</evidence>
<evidence type="ECO:0000313" key="2">
    <source>
        <dbReference type="Proteomes" id="UP000291286"/>
    </source>
</evidence>
<name>A0A4Q8LPU0_9GAMM</name>
<dbReference type="SUPFAM" id="SSF158668">
    <property type="entry name" value="MtlR-like"/>
    <property type="match status" value="1"/>
</dbReference>
<organism evidence="1 2">
    <name type="scientific">Pseudoxanthomonas winnipegensis</name>
    <dbReference type="NCBI Taxonomy" id="2480810"/>
    <lineage>
        <taxon>Bacteria</taxon>
        <taxon>Pseudomonadati</taxon>
        <taxon>Pseudomonadota</taxon>
        <taxon>Gammaproteobacteria</taxon>
        <taxon>Lysobacterales</taxon>
        <taxon>Lysobacteraceae</taxon>
        <taxon>Pseudoxanthomonas</taxon>
    </lineage>
</organism>
<sequence>MNPDDLKDLSSFFSELQQETDRGLPLVAAALIDEKLLETLQSFLCPGKSADRLLIDPNAPLGTFSARINACASLGLIDEFEYREITLIRRIRNLFAHSRHGLTFSDEKVVGLCSSLESPLPSGEIYAAAGGRFRFINATVSLSLRLFYRARWVALERREAKTWVKPDEVGWRSFETEQPQEGAQFIALGLSGLRVGERKT</sequence>
<dbReference type="Gene3D" id="1.20.120.330">
    <property type="entry name" value="Nucleotidyltransferases domain 2"/>
    <property type="match status" value="1"/>
</dbReference>
<dbReference type="AlphaFoldDB" id="A0A4Q8LPU0"/>
<protein>
    <submittedName>
        <fullName evidence="1">Transcriptional regulator</fullName>
    </submittedName>
</protein>
<dbReference type="InterPro" id="IPR038026">
    <property type="entry name" value="MtlR-like_sf"/>
</dbReference>
<dbReference type="GO" id="GO:0045892">
    <property type="term" value="P:negative regulation of DNA-templated transcription"/>
    <property type="evidence" value="ECO:0007669"/>
    <property type="project" value="TreeGrafter"/>
</dbReference>
<gene>
    <name evidence="1" type="ORF">EA661_00820</name>
</gene>